<feature type="compositionally biased region" description="Polar residues" evidence="1">
    <location>
        <begin position="18"/>
        <end position="35"/>
    </location>
</feature>
<sequence length="59" mass="6404">MFTRADKPGVQWGRQGRDQMQPNTTPGPTTGSCNNGPGAILQDDIQRHLQPVASIDTQN</sequence>
<keyword evidence="3" id="KW-1185">Reference proteome</keyword>
<dbReference type="Proteomes" id="UP001174936">
    <property type="component" value="Unassembled WGS sequence"/>
</dbReference>
<evidence type="ECO:0000256" key="1">
    <source>
        <dbReference type="SAM" id="MobiDB-lite"/>
    </source>
</evidence>
<dbReference type="EMBL" id="JAULSV010000005">
    <property type="protein sequence ID" value="KAK0643212.1"/>
    <property type="molecule type" value="Genomic_DNA"/>
</dbReference>
<evidence type="ECO:0000313" key="2">
    <source>
        <dbReference type="EMBL" id="KAK0643212.1"/>
    </source>
</evidence>
<reference evidence="2" key="1">
    <citation type="submission" date="2023-06" db="EMBL/GenBank/DDBJ databases">
        <title>Genome-scale phylogeny and comparative genomics of the fungal order Sordariales.</title>
        <authorList>
            <consortium name="Lawrence Berkeley National Laboratory"/>
            <person name="Hensen N."/>
            <person name="Bonometti L."/>
            <person name="Westerberg I."/>
            <person name="Brannstrom I.O."/>
            <person name="Guillou S."/>
            <person name="Cros-Aarteil S."/>
            <person name="Calhoun S."/>
            <person name="Haridas S."/>
            <person name="Kuo A."/>
            <person name="Mondo S."/>
            <person name="Pangilinan J."/>
            <person name="Riley R."/>
            <person name="Labutti K."/>
            <person name="Andreopoulos B."/>
            <person name="Lipzen A."/>
            <person name="Chen C."/>
            <person name="Yanf M."/>
            <person name="Daum C."/>
            <person name="Ng V."/>
            <person name="Clum A."/>
            <person name="Steindorff A."/>
            <person name="Ohm R."/>
            <person name="Martin F."/>
            <person name="Silar P."/>
            <person name="Natvig D."/>
            <person name="Lalanne C."/>
            <person name="Gautier V."/>
            <person name="Ament-Velasquez S.L."/>
            <person name="Kruys A."/>
            <person name="Hutchinson M.I."/>
            <person name="Powell A.J."/>
            <person name="Barry K."/>
            <person name="Miller A.N."/>
            <person name="Grigoriev I.V."/>
            <person name="Debuchy R."/>
            <person name="Gladieux P."/>
            <person name="Thoren M.H."/>
            <person name="Johannesson H."/>
        </authorList>
    </citation>
    <scope>NUCLEOTIDE SEQUENCE</scope>
    <source>
        <strain evidence="2">SMH2532-1</strain>
    </source>
</reference>
<feature type="region of interest" description="Disordered" evidence="1">
    <location>
        <begin position="1"/>
        <end position="59"/>
    </location>
</feature>
<name>A0AA39Y1N3_9PEZI</name>
<organism evidence="2 3">
    <name type="scientific">Cercophora newfieldiana</name>
    <dbReference type="NCBI Taxonomy" id="92897"/>
    <lineage>
        <taxon>Eukaryota</taxon>
        <taxon>Fungi</taxon>
        <taxon>Dikarya</taxon>
        <taxon>Ascomycota</taxon>
        <taxon>Pezizomycotina</taxon>
        <taxon>Sordariomycetes</taxon>
        <taxon>Sordariomycetidae</taxon>
        <taxon>Sordariales</taxon>
        <taxon>Lasiosphaeriaceae</taxon>
        <taxon>Cercophora</taxon>
    </lineage>
</organism>
<protein>
    <submittedName>
        <fullName evidence="2">Uncharacterized protein</fullName>
    </submittedName>
</protein>
<evidence type="ECO:0000313" key="3">
    <source>
        <dbReference type="Proteomes" id="UP001174936"/>
    </source>
</evidence>
<accession>A0AA39Y1N3</accession>
<proteinExistence type="predicted"/>
<gene>
    <name evidence="2" type="ORF">B0T16DRAFT_459383</name>
</gene>
<comment type="caution">
    <text evidence="2">The sequence shown here is derived from an EMBL/GenBank/DDBJ whole genome shotgun (WGS) entry which is preliminary data.</text>
</comment>
<dbReference type="AlphaFoldDB" id="A0AA39Y1N3"/>
<dbReference type="PROSITE" id="PS51257">
    <property type="entry name" value="PROKAR_LIPOPROTEIN"/>
    <property type="match status" value="1"/>
</dbReference>